<dbReference type="InterPro" id="IPR047057">
    <property type="entry name" value="MerR_fam"/>
</dbReference>
<accession>A0AA88BBM2</accession>
<dbReference type="GO" id="GO:0003700">
    <property type="term" value="F:DNA-binding transcription factor activity"/>
    <property type="evidence" value="ECO:0007669"/>
    <property type="project" value="InterPro"/>
</dbReference>
<dbReference type="GO" id="GO:0003677">
    <property type="term" value="F:DNA binding"/>
    <property type="evidence" value="ECO:0007669"/>
    <property type="project" value="UniProtKB-KW"/>
</dbReference>
<organism evidence="4 5">
    <name type="scientific">Bradyrhizobium guangdongense</name>
    <dbReference type="NCBI Taxonomy" id="1325090"/>
    <lineage>
        <taxon>Bacteria</taxon>
        <taxon>Pseudomonadati</taxon>
        <taxon>Pseudomonadota</taxon>
        <taxon>Alphaproteobacteria</taxon>
        <taxon>Hyphomicrobiales</taxon>
        <taxon>Nitrobacteraceae</taxon>
        <taxon>Bradyrhizobium</taxon>
    </lineage>
</organism>
<dbReference type="PRINTS" id="PR00040">
    <property type="entry name" value="HTHMERR"/>
</dbReference>
<feature type="region of interest" description="Disordered" evidence="2">
    <location>
        <begin position="1"/>
        <end position="39"/>
    </location>
</feature>
<feature type="domain" description="HTH merR-type" evidence="3">
    <location>
        <begin position="87"/>
        <end position="156"/>
    </location>
</feature>
<protein>
    <recommendedName>
        <fullName evidence="3">HTH merR-type domain-containing protein</fullName>
    </recommendedName>
</protein>
<dbReference type="PANTHER" id="PTHR30204:SF92">
    <property type="entry name" value="HTH-TYPE TRANSCRIPTIONAL REGULATOR ZNTR"/>
    <property type="match status" value="1"/>
</dbReference>
<reference evidence="4" key="1">
    <citation type="journal article" date="2014" name="Int. J. Syst. Evol. Microbiol.">
        <title>Complete genome sequence of Corynebacterium casei LMG S-19264T (=DSM 44701T), isolated from a smear-ripened cheese.</title>
        <authorList>
            <consortium name="US DOE Joint Genome Institute (JGI-PGF)"/>
            <person name="Walter F."/>
            <person name="Albersmeier A."/>
            <person name="Kalinowski J."/>
            <person name="Ruckert C."/>
        </authorList>
    </citation>
    <scope>NUCLEOTIDE SEQUENCE</scope>
    <source>
        <strain evidence="4">CGMCC 1.15034</strain>
    </source>
</reference>
<dbReference type="Pfam" id="PF13411">
    <property type="entry name" value="MerR_1"/>
    <property type="match status" value="1"/>
</dbReference>
<dbReference type="EMBL" id="BMHC01000021">
    <property type="protein sequence ID" value="GGI31728.1"/>
    <property type="molecule type" value="Genomic_DNA"/>
</dbReference>
<evidence type="ECO:0000313" key="5">
    <source>
        <dbReference type="Proteomes" id="UP000625079"/>
    </source>
</evidence>
<name>A0AA88BBM2_9BRAD</name>
<dbReference type="InterPro" id="IPR009061">
    <property type="entry name" value="DNA-bd_dom_put_sf"/>
</dbReference>
<dbReference type="SUPFAM" id="SSF46955">
    <property type="entry name" value="Putative DNA-binding domain"/>
    <property type="match status" value="1"/>
</dbReference>
<dbReference type="PROSITE" id="PS50937">
    <property type="entry name" value="HTH_MERR_2"/>
    <property type="match status" value="1"/>
</dbReference>
<feature type="compositionally biased region" description="Basic and acidic residues" evidence="2">
    <location>
        <begin position="17"/>
        <end position="28"/>
    </location>
</feature>
<dbReference type="SMART" id="SM00422">
    <property type="entry name" value="HTH_MERR"/>
    <property type="match status" value="1"/>
</dbReference>
<sequence>MIGGKPGEIADPCSADPEAKQSERQDATRRRRQRAEQATYCDQTLSPPVVANAISLIDYHEQNPTSCSDYRIKGYFMRTITTSGAENISIGELSRHTGVNIETIRYYERIKMLPPPPRTANGRRVYGSAEKRTLAFIRRSRELGFALEEIRALLNLGGPERASCADVHKIASVHLANVRSKLADLVKLETILAETVARCSDGATPDCPVLDILDAGRQG</sequence>
<gene>
    <name evidence="4" type="ORF">GCM10010987_65860</name>
</gene>
<dbReference type="AlphaFoldDB" id="A0AA88BBM2"/>
<evidence type="ECO:0000256" key="2">
    <source>
        <dbReference type="SAM" id="MobiDB-lite"/>
    </source>
</evidence>
<evidence type="ECO:0000256" key="1">
    <source>
        <dbReference type="ARBA" id="ARBA00023125"/>
    </source>
</evidence>
<dbReference type="PANTHER" id="PTHR30204">
    <property type="entry name" value="REDOX-CYCLING DRUG-SENSING TRANSCRIPTIONAL ACTIVATOR SOXR"/>
    <property type="match status" value="1"/>
</dbReference>
<proteinExistence type="predicted"/>
<reference evidence="4" key="2">
    <citation type="submission" date="2022-12" db="EMBL/GenBank/DDBJ databases">
        <authorList>
            <person name="Sun Q."/>
            <person name="Zhou Y."/>
        </authorList>
    </citation>
    <scope>NUCLEOTIDE SEQUENCE</scope>
    <source>
        <strain evidence="4">CGMCC 1.15034</strain>
    </source>
</reference>
<dbReference type="CDD" id="cd04785">
    <property type="entry name" value="HTH_CadR-PbrR-like"/>
    <property type="match status" value="1"/>
</dbReference>
<dbReference type="InterPro" id="IPR000551">
    <property type="entry name" value="MerR-type_HTH_dom"/>
</dbReference>
<evidence type="ECO:0000313" key="4">
    <source>
        <dbReference type="EMBL" id="GGI31728.1"/>
    </source>
</evidence>
<keyword evidence="1" id="KW-0238">DNA-binding</keyword>
<comment type="caution">
    <text evidence="4">The sequence shown here is derived from an EMBL/GenBank/DDBJ whole genome shotgun (WGS) entry which is preliminary data.</text>
</comment>
<evidence type="ECO:0000259" key="3">
    <source>
        <dbReference type="PROSITE" id="PS50937"/>
    </source>
</evidence>
<dbReference type="Proteomes" id="UP000625079">
    <property type="component" value="Unassembled WGS sequence"/>
</dbReference>
<dbReference type="Gene3D" id="1.10.1660.10">
    <property type="match status" value="1"/>
</dbReference>